<dbReference type="PANTHER" id="PTHR12189">
    <property type="entry name" value="MRNA GUANINE-7- METHYLTRANSFERASE"/>
    <property type="match status" value="1"/>
</dbReference>
<evidence type="ECO:0000256" key="3">
    <source>
        <dbReference type="ARBA" id="ARBA00022603"/>
    </source>
</evidence>
<gene>
    <name evidence="19" type="primary">ABD1</name>
    <name evidence="19" type="ORF">BGW38_002969</name>
</gene>
<dbReference type="Gene3D" id="3.40.50.150">
    <property type="entry name" value="Vaccinia Virus protein VP39"/>
    <property type="match status" value="1"/>
</dbReference>
<dbReference type="InterPro" id="IPR004971">
    <property type="entry name" value="mRNA_G-N7_MeTrfase_dom"/>
</dbReference>
<sequence length="371" mass="42070">MADQTPSSSEASKAPAPPAPAPAPAPPVPATASTEADQKPEQKAQTAPASQPQPEKGHTNASKKRGRDESGQENEQPKTKKVHTQVAEHYNARPDVGVEKRKESTIFRLKSFNNWLKSVLIGRYAKPKDRVLDVGVGKGGDLLKWSKAKIQFFIGCDIASKSIEQAKERYRTMRNPPFQAQFHAIDCYSEPISKVVPADVQFDMVSMQFCLHYSFETEEKARMMLHNVSSQLKPGGVFIGTIPDAYWIVKKLKSQSDDELQIGNSIYSIRFERRDTFEKFGAKYWFQLEDAIDDCPEYLVHFPTFQKLAEEYGLELAYNKKFHQVYEEASQEHDFNQLLYRMNVISDEGSLSPDEWEAANIYLAFAFKKKS</sequence>
<feature type="compositionally biased region" description="Polar residues" evidence="17">
    <location>
        <begin position="43"/>
        <end position="53"/>
    </location>
</feature>
<feature type="binding site" evidence="15">
    <location>
        <position position="208"/>
    </location>
    <ligand>
        <name>S-adenosyl-L-methionine</name>
        <dbReference type="ChEBI" id="CHEBI:59789"/>
    </ligand>
</feature>
<evidence type="ECO:0000256" key="13">
    <source>
        <dbReference type="ARBA" id="ARBA00049739"/>
    </source>
</evidence>
<dbReference type="EMBL" id="JAABOA010002088">
    <property type="protein sequence ID" value="KAF9580402.1"/>
    <property type="molecule type" value="Genomic_DNA"/>
</dbReference>
<keyword evidence="9 14" id="KW-0539">Nucleus</keyword>
<name>A0A9P6FRM0_9FUNG</name>
<evidence type="ECO:0000256" key="6">
    <source>
        <dbReference type="ARBA" id="ARBA00022691"/>
    </source>
</evidence>
<evidence type="ECO:0000256" key="8">
    <source>
        <dbReference type="ARBA" id="ARBA00023042"/>
    </source>
</evidence>
<comment type="catalytic activity">
    <reaction evidence="12">
        <text>a 5'-end (5'-triphosphoguanosine)-ribonucleoside in mRNA + S-adenosyl-L-methionine = a 5'-end (N(7)-methyl 5'-triphosphoguanosine)-ribonucleoside in mRNA + S-adenosyl-L-homocysteine</text>
        <dbReference type="Rhea" id="RHEA:67008"/>
        <dbReference type="Rhea" id="RHEA-COMP:17166"/>
        <dbReference type="Rhea" id="RHEA-COMP:17167"/>
        <dbReference type="ChEBI" id="CHEBI:57856"/>
        <dbReference type="ChEBI" id="CHEBI:59789"/>
        <dbReference type="ChEBI" id="CHEBI:156461"/>
        <dbReference type="ChEBI" id="CHEBI:167617"/>
        <dbReference type="EC" id="2.1.1.56"/>
    </reaction>
</comment>
<evidence type="ECO:0000256" key="16">
    <source>
        <dbReference type="PIRSR" id="PIRSR028762-2"/>
    </source>
</evidence>
<keyword evidence="4 14" id="KW-0507">mRNA processing</keyword>
<evidence type="ECO:0000256" key="9">
    <source>
        <dbReference type="ARBA" id="ARBA00023242"/>
    </source>
</evidence>
<evidence type="ECO:0000256" key="12">
    <source>
        <dbReference type="ARBA" id="ARBA00044712"/>
    </source>
</evidence>
<reference evidence="19" key="1">
    <citation type="journal article" date="2020" name="Fungal Divers.">
        <title>Resolving the Mortierellaceae phylogeny through synthesis of multi-gene phylogenetics and phylogenomics.</title>
        <authorList>
            <person name="Vandepol N."/>
            <person name="Liber J."/>
            <person name="Desiro A."/>
            <person name="Na H."/>
            <person name="Kennedy M."/>
            <person name="Barry K."/>
            <person name="Grigoriev I.V."/>
            <person name="Miller A.N."/>
            <person name="O'Donnell K."/>
            <person name="Stajich J.E."/>
            <person name="Bonito G."/>
        </authorList>
    </citation>
    <scope>NUCLEOTIDE SEQUENCE</scope>
    <source>
        <strain evidence="19">KOD1015</strain>
    </source>
</reference>
<evidence type="ECO:0000256" key="5">
    <source>
        <dbReference type="ARBA" id="ARBA00022679"/>
    </source>
</evidence>
<feature type="site" description="mRNA cap binding" evidence="16">
    <location>
        <position position="138"/>
    </location>
</feature>
<dbReference type="InterPro" id="IPR029063">
    <property type="entry name" value="SAM-dependent_MTases_sf"/>
</dbReference>
<evidence type="ECO:0000256" key="1">
    <source>
        <dbReference type="ARBA" id="ARBA00004123"/>
    </source>
</evidence>
<evidence type="ECO:0000256" key="10">
    <source>
        <dbReference type="ARBA" id="ARBA00032772"/>
    </source>
</evidence>
<evidence type="ECO:0000313" key="19">
    <source>
        <dbReference type="EMBL" id="KAF9580402.1"/>
    </source>
</evidence>
<keyword evidence="3 14" id="KW-0489">Methyltransferase</keyword>
<comment type="similarity">
    <text evidence="14">Belongs to the class I-like SAM-binding methyltransferase superfamily. mRNA cap 0 methyltransferase family.</text>
</comment>
<keyword evidence="8 14" id="KW-0506">mRNA capping</keyword>
<evidence type="ECO:0000256" key="4">
    <source>
        <dbReference type="ARBA" id="ARBA00022664"/>
    </source>
</evidence>
<dbReference type="SUPFAM" id="SSF53335">
    <property type="entry name" value="S-adenosyl-L-methionine-dependent methyltransferases"/>
    <property type="match status" value="1"/>
</dbReference>
<keyword evidence="7 14" id="KW-0694">RNA-binding</keyword>
<feature type="binding site" evidence="15">
    <location>
        <position position="213"/>
    </location>
    <ligand>
        <name>S-adenosyl-L-methionine</name>
        <dbReference type="ChEBI" id="CHEBI:59789"/>
    </ligand>
</feature>
<organism evidence="19 20">
    <name type="scientific">Lunasporangiospora selenospora</name>
    <dbReference type="NCBI Taxonomy" id="979761"/>
    <lineage>
        <taxon>Eukaryota</taxon>
        <taxon>Fungi</taxon>
        <taxon>Fungi incertae sedis</taxon>
        <taxon>Mucoromycota</taxon>
        <taxon>Mortierellomycotina</taxon>
        <taxon>Mortierellomycetes</taxon>
        <taxon>Mortierellales</taxon>
        <taxon>Mortierellaceae</taxon>
        <taxon>Lunasporangiospora</taxon>
    </lineage>
</organism>
<dbReference type="GO" id="GO:0003723">
    <property type="term" value="F:RNA binding"/>
    <property type="evidence" value="ECO:0007669"/>
    <property type="project" value="UniProtKB-KW"/>
</dbReference>
<evidence type="ECO:0000259" key="18">
    <source>
        <dbReference type="PROSITE" id="PS51562"/>
    </source>
</evidence>
<evidence type="ECO:0000256" key="7">
    <source>
        <dbReference type="ARBA" id="ARBA00022884"/>
    </source>
</evidence>
<dbReference type="GO" id="GO:0005634">
    <property type="term" value="C:nucleus"/>
    <property type="evidence" value="ECO:0007669"/>
    <property type="project" value="UniProtKB-SubCell"/>
</dbReference>
<feature type="region of interest" description="Disordered" evidence="17">
    <location>
        <begin position="1"/>
        <end position="95"/>
    </location>
</feature>
<feature type="binding site" evidence="15">
    <location>
        <position position="135"/>
    </location>
    <ligand>
        <name>S-adenosyl-L-methionine</name>
        <dbReference type="ChEBI" id="CHEBI:59789"/>
    </ligand>
</feature>
<evidence type="ECO:0000256" key="15">
    <source>
        <dbReference type="PIRSR" id="PIRSR028762-1"/>
    </source>
</evidence>
<dbReference type="EC" id="2.1.1.56" evidence="2 14"/>
<dbReference type="PROSITE" id="PS51562">
    <property type="entry name" value="RNA_CAP0_MT"/>
    <property type="match status" value="1"/>
</dbReference>
<feature type="compositionally biased region" description="Pro residues" evidence="17">
    <location>
        <begin position="15"/>
        <end position="29"/>
    </location>
</feature>
<proteinExistence type="inferred from homology"/>
<feature type="compositionally biased region" description="Low complexity" evidence="17">
    <location>
        <begin position="1"/>
        <end position="14"/>
    </location>
</feature>
<evidence type="ECO:0000256" key="11">
    <source>
        <dbReference type="ARBA" id="ARBA00033387"/>
    </source>
</evidence>
<keyword evidence="20" id="KW-1185">Reference proteome</keyword>
<comment type="caution">
    <text evidence="19">The sequence shown here is derived from an EMBL/GenBank/DDBJ whole genome shotgun (WGS) entry which is preliminary data.</text>
</comment>
<evidence type="ECO:0000256" key="14">
    <source>
        <dbReference type="PIRNR" id="PIRNR028762"/>
    </source>
</evidence>
<protein>
    <recommendedName>
        <fullName evidence="13 14">mRNA cap guanine-N(7) methyltransferase</fullName>
        <ecNumber evidence="2 14">2.1.1.56</ecNumber>
    </recommendedName>
    <alternativeName>
        <fullName evidence="10 14">mRNA (guanine-N(7))-methyltransferase</fullName>
    </alternativeName>
    <alternativeName>
        <fullName evidence="11 14">mRNA cap methyltransferase</fullName>
    </alternativeName>
</protein>
<dbReference type="AlphaFoldDB" id="A0A9P6FRM0"/>
<dbReference type="GO" id="GO:0004482">
    <property type="term" value="F:mRNA 5'-cap (guanine-N7-)-methyltransferase activity"/>
    <property type="evidence" value="ECO:0007669"/>
    <property type="project" value="UniProtKB-EC"/>
</dbReference>
<comment type="subcellular location">
    <subcellularLocation>
        <location evidence="1 14">Nucleus</location>
    </subcellularLocation>
</comment>
<dbReference type="CDD" id="cd02440">
    <property type="entry name" value="AdoMet_MTases"/>
    <property type="match status" value="1"/>
</dbReference>
<evidence type="ECO:0000256" key="2">
    <source>
        <dbReference type="ARBA" id="ARBA00011926"/>
    </source>
</evidence>
<feature type="site" description="mRNA cap binding" evidence="16">
    <location>
        <position position="144"/>
    </location>
</feature>
<feature type="binding site" evidence="15">
    <location>
        <position position="117"/>
    </location>
    <ligand>
        <name>S-adenosyl-L-methionine</name>
        <dbReference type="ChEBI" id="CHEBI:59789"/>
    </ligand>
</feature>
<feature type="site" description="mRNA cap binding" evidence="16">
    <location>
        <position position="297"/>
    </location>
</feature>
<feature type="site" description="mRNA cap binding" evidence="16">
    <location>
        <position position="169"/>
    </location>
</feature>
<keyword evidence="6 14" id="KW-0949">S-adenosyl-L-methionine</keyword>
<feature type="binding site" evidence="16">
    <location>
        <begin position="113"/>
        <end position="114"/>
    </location>
    <ligand>
        <name>mRNA</name>
        <dbReference type="ChEBI" id="CHEBI:33699"/>
    </ligand>
</feature>
<feature type="binding site" evidence="15">
    <location>
        <position position="157"/>
    </location>
    <ligand>
        <name>S-adenosyl-L-methionine</name>
        <dbReference type="ChEBI" id="CHEBI:59789"/>
    </ligand>
</feature>
<evidence type="ECO:0000256" key="17">
    <source>
        <dbReference type="SAM" id="MobiDB-lite"/>
    </source>
</evidence>
<evidence type="ECO:0000313" key="20">
    <source>
        <dbReference type="Proteomes" id="UP000780801"/>
    </source>
</evidence>
<feature type="site" description="mRNA cap binding" evidence="16">
    <location>
        <position position="212"/>
    </location>
</feature>
<feature type="domain" description="MRNA cap 0 methyltransferase" evidence="18">
    <location>
        <begin position="104"/>
        <end position="370"/>
    </location>
</feature>
<feature type="binding site" evidence="15">
    <location>
        <position position="186"/>
    </location>
    <ligand>
        <name>S-adenosyl-L-methionine</name>
        <dbReference type="ChEBI" id="CHEBI:59789"/>
    </ligand>
</feature>
<dbReference type="PANTHER" id="PTHR12189:SF2">
    <property type="entry name" value="MRNA CAP GUANINE-N7 METHYLTRANSFERASE"/>
    <property type="match status" value="1"/>
</dbReference>
<dbReference type="Pfam" id="PF03291">
    <property type="entry name" value="mRNA_G-N7_MeTrfase"/>
    <property type="match status" value="1"/>
</dbReference>
<feature type="compositionally biased region" description="Basic and acidic residues" evidence="17">
    <location>
        <begin position="66"/>
        <end position="78"/>
    </location>
</feature>
<dbReference type="PIRSF" id="PIRSF028762">
    <property type="entry name" value="ABD1"/>
    <property type="match status" value="1"/>
</dbReference>
<feature type="site" description="mRNA cap binding" evidence="16">
    <location>
        <position position="362"/>
    </location>
</feature>
<dbReference type="InterPro" id="IPR039753">
    <property type="entry name" value="RG7MT1"/>
</dbReference>
<accession>A0A9P6FRM0</accession>
<dbReference type="Proteomes" id="UP000780801">
    <property type="component" value="Unassembled WGS sequence"/>
</dbReference>
<dbReference type="OrthoDB" id="10248867at2759"/>
<keyword evidence="5 14" id="KW-0808">Transferase</keyword>
<dbReference type="InterPro" id="IPR016899">
    <property type="entry name" value="mRNA_G-N7_MeTrfase_euk"/>
</dbReference>